<evidence type="ECO:0008006" key="4">
    <source>
        <dbReference type="Google" id="ProtNLM"/>
    </source>
</evidence>
<reference evidence="3" key="2">
    <citation type="journal article" date="2019" name="Int. J. Syst. Evol. Microbiol.">
        <title>The Global Catalogue of Microorganisms (GCM) 10K type strain sequencing project: providing services to taxonomists for standard genome sequencing and annotation.</title>
        <authorList>
            <consortium name="The Broad Institute Genomics Platform"/>
            <consortium name="The Broad Institute Genome Sequencing Center for Infectious Disease"/>
            <person name="Wu L."/>
            <person name="Ma J."/>
        </authorList>
    </citation>
    <scope>NUCLEOTIDE SEQUENCE [LARGE SCALE GENOMIC DNA]</scope>
    <source>
        <strain evidence="3">DT72</strain>
    </source>
</reference>
<reference evidence="2" key="1">
    <citation type="journal article" date="2014" name="Int. J. Syst. Evol. Microbiol.">
        <title>Complete genome sequence of Corynebacterium casei LMG S-19264T (=DSM 44701T), isolated from a smear-ripened cheese.</title>
        <authorList>
            <consortium name="US DOE Joint Genome Institute (JGI-PGF)"/>
            <person name="Walter F."/>
            <person name="Albersmeier A."/>
            <person name="Kalinowski J."/>
            <person name="Ruckert C."/>
        </authorList>
    </citation>
    <scope>NUCLEOTIDE SEQUENCE [LARGE SCALE GENOMIC DNA]</scope>
    <source>
        <strain evidence="2">CCM 7472</strain>
    </source>
</reference>
<evidence type="ECO:0000313" key="3">
    <source>
        <dbReference type="Proteomes" id="UP001596407"/>
    </source>
</evidence>
<comment type="caution">
    <text evidence="2">The sequence shown here is derived from an EMBL/GenBank/DDBJ whole genome shotgun (WGS) entry which is preliminary data.</text>
</comment>
<dbReference type="RefSeq" id="WP_276282671.1">
    <property type="nucleotide sequence ID" value="NZ_CP119811.1"/>
</dbReference>
<accession>A0ABD5WJW8</accession>
<dbReference type="AlphaFoldDB" id="A0ABD5WJW8"/>
<organism evidence="2 3">
    <name type="scientific">Halorussus caseinilyticus</name>
    <dbReference type="NCBI Taxonomy" id="3034025"/>
    <lineage>
        <taxon>Archaea</taxon>
        <taxon>Methanobacteriati</taxon>
        <taxon>Methanobacteriota</taxon>
        <taxon>Stenosarchaea group</taxon>
        <taxon>Halobacteria</taxon>
        <taxon>Halobacteriales</taxon>
        <taxon>Haladaptataceae</taxon>
        <taxon>Halorussus</taxon>
    </lineage>
</organism>
<sequence length="42" mass="4072">MSSTTACSALADGHCPKCGTPITALSADGPDAHHADPCGCTV</sequence>
<dbReference type="EMBL" id="JBHSZH010000003">
    <property type="protein sequence ID" value="MFC7079403.1"/>
    <property type="molecule type" value="Genomic_DNA"/>
</dbReference>
<dbReference type="Proteomes" id="UP001596407">
    <property type="component" value="Unassembled WGS sequence"/>
</dbReference>
<name>A0ABD5WJW8_9EURY</name>
<protein>
    <recommendedName>
        <fullName evidence="4">Small CPxCG-related zinc finger protein</fullName>
    </recommendedName>
</protein>
<dbReference type="GeneID" id="79305723"/>
<proteinExistence type="predicted"/>
<evidence type="ECO:0000313" key="2">
    <source>
        <dbReference type="EMBL" id="MFC7079403.1"/>
    </source>
</evidence>
<dbReference type="EMBL" id="JBHSZH010000003">
    <property type="protein sequence ID" value="MFC7079287.1"/>
    <property type="molecule type" value="Genomic_DNA"/>
</dbReference>
<keyword evidence="3" id="KW-1185">Reference proteome</keyword>
<reference evidence="2" key="3">
    <citation type="submission" date="2024-09" db="EMBL/GenBank/DDBJ databases">
        <authorList>
            <person name="Sun Q."/>
        </authorList>
    </citation>
    <scope>NUCLEOTIDE SEQUENCE</scope>
    <source>
        <strain evidence="2">CCM 7472</strain>
    </source>
</reference>
<gene>
    <name evidence="1" type="ORF">ACFQJ6_03120</name>
    <name evidence="2" type="ORF">ACFQJ6_03790</name>
</gene>
<evidence type="ECO:0000313" key="1">
    <source>
        <dbReference type="EMBL" id="MFC7079287.1"/>
    </source>
</evidence>